<sequence length="416" mass="42143">MIHGPRRRRIVVSPAAGGGSSANHGEPARPDGPDGSSDQWVRDLKASLHEGDVSSAAIKSKMLTRMGTPSSTERPGAAGARPPMATPARRHARRRAAAPATARRAGGAASTRPGQPRRRRPRLVSVGTLAAVAGVLGATAVIAVTAYDKQPITVNAPTGAPADLMGTTPSPAASTPEPSSDTLVESAPATPPSTARVIPDTAPATAPATARPSNGGGPSRGDNGSGRSGGQNGQVSQKHAARGAGADTLPRGAQLILPGRGVADWAVFGPGDGGVTSRAAISFPLIDTRRLAGVGSARDDYDTWVSWSGGTPPRSYGNRVDDRLSIPNGRSAALTVYRGPYSGKLLVYLGGSTRFSVRVSAAGMLSSDFTLRLSGSDPSGVITVDLGDLPAWTPATVSVTGTDGGRSFSLAAAVLR</sequence>
<dbReference type="AlphaFoldDB" id="A0A1V2I5N6"/>
<feature type="compositionally biased region" description="Gly residues" evidence="1">
    <location>
        <begin position="214"/>
        <end position="232"/>
    </location>
</feature>
<dbReference type="Proteomes" id="UP000188929">
    <property type="component" value="Unassembled WGS sequence"/>
</dbReference>
<feature type="compositionally biased region" description="Basic residues" evidence="1">
    <location>
        <begin position="1"/>
        <end position="10"/>
    </location>
</feature>
<evidence type="ECO:0000313" key="4">
    <source>
        <dbReference type="Proteomes" id="UP000188929"/>
    </source>
</evidence>
<comment type="caution">
    <text evidence="3">The sequence shown here is derived from an EMBL/GenBank/DDBJ whole genome shotgun (WGS) entry which is preliminary data.</text>
</comment>
<accession>A0A1V2I5N6</accession>
<feature type="region of interest" description="Disordered" evidence="1">
    <location>
        <begin position="1"/>
        <end position="122"/>
    </location>
</feature>
<reference evidence="4" key="1">
    <citation type="submission" date="2016-10" db="EMBL/GenBank/DDBJ databases">
        <title>Frankia sp. NRRL B-16386 Genome sequencing.</title>
        <authorList>
            <person name="Ghodhbane-Gtari F."/>
            <person name="Swanson E."/>
            <person name="Gueddou A."/>
            <person name="Hezbri K."/>
            <person name="Ktari K."/>
            <person name="Nouioui I."/>
            <person name="Morris K."/>
            <person name="Simpson S."/>
            <person name="Abebe-Akele F."/>
            <person name="Thomas K."/>
            <person name="Gtari M."/>
            <person name="Tisa L.S."/>
        </authorList>
    </citation>
    <scope>NUCLEOTIDE SEQUENCE [LARGE SCALE GENOMIC DNA]</scope>
    <source>
        <strain evidence="4">NRRL B-16386</strain>
    </source>
</reference>
<feature type="compositionally biased region" description="Low complexity" evidence="1">
    <location>
        <begin position="199"/>
        <end position="213"/>
    </location>
</feature>
<dbReference type="EMBL" id="MOMC01000052">
    <property type="protein sequence ID" value="ONH26208.1"/>
    <property type="molecule type" value="Genomic_DNA"/>
</dbReference>
<proteinExistence type="predicted"/>
<feature type="region of interest" description="Disordered" evidence="1">
    <location>
        <begin position="158"/>
        <end position="247"/>
    </location>
</feature>
<keyword evidence="2" id="KW-0812">Transmembrane</keyword>
<keyword evidence="4" id="KW-1185">Reference proteome</keyword>
<evidence type="ECO:0000256" key="1">
    <source>
        <dbReference type="SAM" id="MobiDB-lite"/>
    </source>
</evidence>
<feature type="compositionally biased region" description="Low complexity" evidence="1">
    <location>
        <begin position="167"/>
        <end position="182"/>
    </location>
</feature>
<dbReference type="OrthoDB" id="3209199at2"/>
<feature type="transmembrane region" description="Helical" evidence="2">
    <location>
        <begin position="123"/>
        <end position="147"/>
    </location>
</feature>
<feature type="compositionally biased region" description="Basic and acidic residues" evidence="1">
    <location>
        <begin position="40"/>
        <end position="52"/>
    </location>
</feature>
<evidence type="ECO:0000256" key="2">
    <source>
        <dbReference type="SAM" id="Phobius"/>
    </source>
</evidence>
<organism evidence="3 4">
    <name type="scientific">Pseudofrankia asymbiotica</name>
    <dbReference type="NCBI Taxonomy" id="1834516"/>
    <lineage>
        <taxon>Bacteria</taxon>
        <taxon>Bacillati</taxon>
        <taxon>Actinomycetota</taxon>
        <taxon>Actinomycetes</taxon>
        <taxon>Frankiales</taxon>
        <taxon>Frankiaceae</taxon>
        <taxon>Pseudofrankia</taxon>
    </lineage>
</organism>
<dbReference type="RefSeq" id="WP_076819779.1">
    <property type="nucleotide sequence ID" value="NZ_MOMC01000052.1"/>
</dbReference>
<evidence type="ECO:0000313" key="3">
    <source>
        <dbReference type="EMBL" id="ONH26208.1"/>
    </source>
</evidence>
<name>A0A1V2I5N6_9ACTN</name>
<gene>
    <name evidence="3" type="ORF">BL253_25040</name>
</gene>
<keyword evidence="2" id="KW-1133">Transmembrane helix</keyword>
<keyword evidence="2" id="KW-0472">Membrane</keyword>
<protein>
    <submittedName>
        <fullName evidence="3">Uncharacterized protein</fullName>
    </submittedName>
</protein>
<feature type="compositionally biased region" description="Low complexity" evidence="1">
    <location>
        <begin position="74"/>
        <end position="87"/>
    </location>
</feature>
<feature type="compositionally biased region" description="Low complexity" evidence="1">
    <location>
        <begin position="97"/>
        <end position="114"/>
    </location>
</feature>